<dbReference type="OrthoDB" id="5484241at2"/>
<accession>A0A4U1J9Y5</accession>
<dbReference type="Proteomes" id="UP000309215">
    <property type="component" value="Unassembled WGS sequence"/>
</dbReference>
<dbReference type="Pfam" id="PF12770">
    <property type="entry name" value="CHAT"/>
    <property type="match status" value="1"/>
</dbReference>
<dbReference type="RefSeq" id="WP_136931116.1">
    <property type="nucleotide sequence ID" value="NZ_SSMQ01000023.1"/>
</dbReference>
<organism evidence="2 3">
    <name type="scientific">Polyangium fumosum</name>
    <dbReference type="NCBI Taxonomy" id="889272"/>
    <lineage>
        <taxon>Bacteria</taxon>
        <taxon>Pseudomonadati</taxon>
        <taxon>Myxococcota</taxon>
        <taxon>Polyangia</taxon>
        <taxon>Polyangiales</taxon>
        <taxon>Polyangiaceae</taxon>
        <taxon>Polyangium</taxon>
    </lineage>
</organism>
<proteinExistence type="predicted"/>
<feature type="domain" description="CHAT" evidence="1">
    <location>
        <begin position="659"/>
        <end position="901"/>
    </location>
</feature>
<evidence type="ECO:0000259" key="1">
    <source>
        <dbReference type="Pfam" id="PF12770"/>
    </source>
</evidence>
<dbReference type="InterPro" id="IPR011990">
    <property type="entry name" value="TPR-like_helical_dom_sf"/>
</dbReference>
<evidence type="ECO:0000313" key="2">
    <source>
        <dbReference type="EMBL" id="TKD05046.1"/>
    </source>
</evidence>
<sequence length="913" mass="97062">MSARVSRWLVALLCCVACEDAPAPPAPPPLRVEFAGCAAVREGPVCEVLAPSALTFWVETPEDAHLSAEIDGATQSFPTASAPGGRRVTVDVPAGSREVALRATRGGAAAVFRLRLEPLVTSPALDEAEALRRRGKLDEAEAKLAALPSDPSRVLRLGALRKRARIESKRGALEQAARLFAEALTEDRALGRVSDELHDRFALFHMHLYTGRRFADARAALSDVERLARDFPEGRVMASYYEGLLARETGDLRGALGHLRASQEAAARLGFEAQRVDALEVEASVLSQLGRHHDALAAMDAARGALPADASPCRRAESDNNLGWVALRADADGQGPRAPEPPLRAALEGFRKECPRPAEVANVLLNLGLHAMHRDHPEQARAHLEEARRAAPRVDARFEAWAAVLDGRIALAKPETRTALAPHERTRAIGRAALLSDVELEGALGRARALEALGRTDDAQRAYAEADVLLDVALRAVPLGEGRETFLHGAEQVTRLRVEFLLGRAEKADRGARDAWLREAALAAKHGKSRLLRALGCAAPASPTRREALDRSLTRYQQGRAALEAELAASWRLPGNRLDAALRAHDARIKDLRAALDDALAHLCPHDPDSTRGPFVPAPSEVTLVHLPTRRGWTGFAITSDAIVVHDAVGARPDLSPSRLAEALLEPFAGILRGASRLRLITHPSLDRLDLHALPFEGAPLGARLPVVHGAGFDRPPRPPSEGPRKALVVADPRGNLPGAREEARVVAAALRARGASVLLLEGEAATHAAVVAALTDPATHLFHFAGHGIYEGRDGWESALPLATGALAVADVLALARVPADVVLSGCDTGRAGTSAAAEGLGLGQAFVVAGARAVVASTRPIEDKKTLPFVRALYGDSAGPLDLVAALHHARRAAHEGDGPSDVASFRLLSP</sequence>
<protein>
    <submittedName>
        <fullName evidence="2">CHAT domain-containing protein</fullName>
    </submittedName>
</protein>
<dbReference type="EMBL" id="SSMQ01000023">
    <property type="protein sequence ID" value="TKD05046.1"/>
    <property type="molecule type" value="Genomic_DNA"/>
</dbReference>
<dbReference type="Gene3D" id="1.25.40.10">
    <property type="entry name" value="Tetratricopeptide repeat domain"/>
    <property type="match status" value="2"/>
</dbReference>
<dbReference type="Gene3D" id="3.40.50.1460">
    <property type="match status" value="1"/>
</dbReference>
<reference evidence="2 3" key="1">
    <citation type="submission" date="2019-04" db="EMBL/GenBank/DDBJ databases">
        <authorList>
            <person name="Li Y."/>
            <person name="Wang J."/>
        </authorList>
    </citation>
    <scope>NUCLEOTIDE SEQUENCE [LARGE SCALE GENOMIC DNA]</scope>
    <source>
        <strain evidence="2 3">DSM 14668</strain>
    </source>
</reference>
<gene>
    <name evidence="2" type="ORF">E8A74_22540</name>
</gene>
<evidence type="ECO:0000313" key="3">
    <source>
        <dbReference type="Proteomes" id="UP000309215"/>
    </source>
</evidence>
<keyword evidence="3" id="KW-1185">Reference proteome</keyword>
<name>A0A4U1J9Y5_9BACT</name>
<comment type="caution">
    <text evidence="2">The sequence shown here is derived from an EMBL/GenBank/DDBJ whole genome shotgun (WGS) entry which is preliminary data.</text>
</comment>
<dbReference type="InterPro" id="IPR024983">
    <property type="entry name" value="CHAT_dom"/>
</dbReference>
<dbReference type="AlphaFoldDB" id="A0A4U1J9Y5"/>
<dbReference type="SUPFAM" id="SSF48452">
    <property type="entry name" value="TPR-like"/>
    <property type="match status" value="2"/>
</dbReference>